<keyword evidence="4" id="KW-1134">Transmembrane beta strand</keyword>
<keyword evidence="14" id="KW-1185">Reference proteome</keyword>
<name>A0A7Y6TV39_9BURK</name>
<evidence type="ECO:0000256" key="3">
    <source>
        <dbReference type="ARBA" id="ARBA00022448"/>
    </source>
</evidence>
<protein>
    <submittedName>
        <fullName evidence="13">Porin</fullName>
    </submittedName>
</protein>
<keyword evidence="5" id="KW-0812">Transmembrane</keyword>
<proteinExistence type="predicted"/>
<evidence type="ECO:0000256" key="8">
    <source>
        <dbReference type="ARBA" id="ARBA00023114"/>
    </source>
</evidence>
<accession>A0A7Y6TV39</accession>
<evidence type="ECO:0000256" key="5">
    <source>
        <dbReference type="ARBA" id="ARBA00022692"/>
    </source>
</evidence>
<dbReference type="Gene3D" id="2.40.160.10">
    <property type="entry name" value="Porin"/>
    <property type="match status" value="1"/>
</dbReference>
<keyword evidence="8" id="KW-0626">Porin</keyword>
<reference evidence="13 14" key="1">
    <citation type="submission" date="2020-06" db="EMBL/GenBank/DDBJ databases">
        <title>Schlegella sp. ID0723 isolated from air conditioner.</title>
        <authorList>
            <person name="Kim D.Y."/>
            <person name="Kim D.-U."/>
        </authorList>
    </citation>
    <scope>NUCLEOTIDE SEQUENCE [LARGE SCALE GENOMIC DNA]</scope>
    <source>
        <strain evidence="13 14">ID0723</strain>
    </source>
</reference>
<sequence length="336" mass="35759">MIRSTRGAALALFALTAATAAEAQTAPSIYGLLDVSVARQRPAGGRTAYRLDSGNMTESFIGIRGSDDLGGGLRARYQLESFVRVDQGSAGRYPGDGFWSRDSFVGLQGAFGTTLLGRNTTPFFMATTSFNPFGESPGFSPSVRQYYGRALLDDRSWSNSLSYTNNATDKDLKVNLAYNAAEGSPGSTGSNVGASAFYIMGPVVLSGAVQRVRNSPLPLPPGFDRQDAWQIGATWELQVVRLYAQGGQVRTEADTDVRTRLLQVGASVPLGRGSVLAAFGHAKTRAAGARSTDRSASVAYDYNLSKSTDLYAAYLNERLTGLSTGHGLAAGMRIRF</sequence>
<evidence type="ECO:0000256" key="7">
    <source>
        <dbReference type="ARBA" id="ARBA00023065"/>
    </source>
</evidence>
<dbReference type="InterPro" id="IPR050298">
    <property type="entry name" value="Gram-neg_bact_OMP"/>
</dbReference>
<comment type="subunit">
    <text evidence="2">Homotrimer.</text>
</comment>
<keyword evidence="6 11" id="KW-0732">Signal</keyword>
<evidence type="ECO:0000256" key="1">
    <source>
        <dbReference type="ARBA" id="ARBA00004571"/>
    </source>
</evidence>
<evidence type="ECO:0000256" key="6">
    <source>
        <dbReference type="ARBA" id="ARBA00022729"/>
    </source>
</evidence>
<evidence type="ECO:0000313" key="14">
    <source>
        <dbReference type="Proteomes" id="UP000529637"/>
    </source>
</evidence>
<evidence type="ECO:0000256" key="11">
    <source>
        <dbReference type="SAM" id="SignalP"/>
    </source>
</evidence>
<dbReference type="GO" id="GO:0009279">
    <property type="term" value="C:cell outer membrane"/>
    <property type="evidence" value="ECO:0007669"/>
    <property type="project" value="UniProtKB-SubCell"/>
</dbReference>
<dbReference type="InterPro" id="IPR033900">
    <property type="entry name" value="Gram_neg_porin_domain"/>
</dbReference>
<evidence type="ECO:0000256" key="4">
    <source>
        <dbReference type="ARBA" id="ARBA00022452"/>
    </source>
</evidence>
<dbReference type="RefSeq" id="WP_176065563.1">
    <property type="nucleotide sequence ID" value="NZ_JABWMJ010000001.1"/>
</dbReference>
<feature type="domain" description="Porin" evidence="12">
    <location>
        <begin position="11"/>
        <end position="316"/>
    </location>
</feature>
<comment type="subcellular location">
    <subcellularLocation>
        <location evidence="1">Cell outer membrane</location>
        <topology evidence="1">Multi-pass membrane protein</topology>
    </subcellularLocation>
</comment>
<dbReference type="GO" id="GO:0006811">
    <property type="term" value="P:monoatomic ion transport"/>
    <property type="evidence" value="ECO:0007669"/>
    <property type="project" value="UniProtKB-KW"/>
</dbReference>
<evidence type="ECO:0000256" key="10">
    <source>
        <dbReference type="ARBA" id="ARBA00023237"/>
    </source>
</evidence>
<keyword evidence="3" id="KW-0813">Transport</keyword>
<gene>
    <name evidence="13" type="ORF">HQN59_02070</name>
</gene>
<dbReference type="Proteomes" id="UP000529637">
    <property type="component" value="Unassembled WGS sequence"/>
</dbReference>
<organism evidence="13 14">
    <name type="scientific">Piscinibacter koreensis</name>
    <dbReference type="NCBI Taxonomy" id="2742824"/>
    <lineage>
        <taxon>Bacteria</taxon>
        <taxon>Pseudomonadati</taxon>
        <taxon>Pseudomonadota</taxon>
        <taxon>Betaproteobacteria</taxon>
        <taxon>Burkholderiales</taxon>
        <taxon>Sphaerotilaceae</taxon>
        <taxon>Piscinibacter</taxon>
    </lineage>
</organism>
<dbReference type="GO" id="GO:0046930">
    <property type="term" value="C:pore complex"/>
    <property type="evidence" value="ECO:0007669"/>
    <property type="project" value="UniProtKB-KW"/>
</dbReference>
<keyword evidence="7" id="KW-0406">Ion transport</keyword>
<evidence type="ECO:0000256" key="9">
    <source>
        <dbReference type="ARBA" id="ARBA00023136"/>
    </source>
</evidence>
<dbReference type="GO" id="GO:0015288">
    <property type="term" value="F:porin activity"/>
    <property type="evidence" value="ECO:0007669"/>
    <property type="project" value="UniProtKB-KW"/>
</dbReference>
<evidence type="ECO:0000259" key="12">
    <source>
        <dbReference type="Pfam" id="PF13609"/>
    </source>
</evidence>
<keyword evidence="10" id="KW-0998">Cell outer membrane</keyword>
<feature type="chain" id="PRO_5030520078" evidence="11">
    <location>
        <begin position="24"/>
        <end position="336"/>
    </location>
</feature>
<dbReference type="PANTHER" id="PTHR34501">
    <property type="entry name" value="PROTEIN YDDL-RELATED"/>
    <property type="match status" value="1"/>
</dbReference>
<dbReference type="InterPro" id="IPR023614">
    <property type="entry name" value="Porin_dom_sf"/>
</dbReference>
<dbReference type="PANTHER" id="PTHR34501:SF9">
    <property type="entry name" value="MAJOR OUTER MEMBRANE PROTEIN P.IA"/>
    <property type="match status" value="1"/>
</dbReference>
<comment type="caution">
    <text evidence="13">The sequence shown here is derived from an EMBL/GenBank/DDBJ whole genome shotgun (WGS) entry which is preliminary data.</text>
</comment>
<dbReference type="Pfam" id="PF13609">
    <property type="entry name" value="Porin_4"/>
    <property type="match status" value="1"/>
</dbReference>
<dbReference type="AlphaFoldDB" id="A0A7Y6TV39"/>
<feature type="signal peptide" evidence="11">
    <location>
        <begin position="1"/>
        <end position="23"/>
    </location>
</feature>
<evidence type="ECO:0000313" key="13">
    <source>
        <dbReference type="EMBL" id="NUZ04536.1"/>
    </source>
</evidence>
<dbReference type="CDD" id="cd00342">
    <property type="entry name" value="gram_neg_porins"/>
    <property type="match status" value="1"/>
</dbReference>
<dbReference type="SUPFAM" id="SSF56935">
    <property type="entry name" value="Porins"/>
    <property type="match status" value="1"/>
</dbReference>
<evidence type="ECO:0000256" key="2">
    <source>
        <dbReference type="ARBA" id="ARBA00011233"/>
    </source>
</evidence>
<dbReference type="EMBL" id="JABWMJ010000001">
    <property type="protein sequence ID" value="NUZ04536.1"/>
    <property type="molecule type" value="Genomic_DNA"/>
</dbReference>
<keyword evidence="9" id="KW-0472">Membrane</keyword>